<name>A0ABU3CM97_9FLAO</name>
<reference evidence="2 3" key="1">
    <citation type="submission" date="2023-09" db="EMBL/GenBank/DDBJ databases">
        <authorList>
            <person name="Rey-Velasco X."/>
        </authorList>
    </citation>
    <scope>NUCLEOTIDE SEQUENCE [LARGE SCALE GENOMIC DNA]</scope>
    <source>
        <strain evidence="2 3">F260</strain>
    </source>
</reference>
<dbReference type="EMBL" id="JAVRHO010000017">
    <property type="protein sequence ID" value="MDT0647477.1"/>
    <property type="molecule type" value="Genomic_DNA"/>
</dbReference>
<comment type="caution">
    <text evidence="2">The sequence shown here is derived from an EMBL/GenBank/DDBJ whole genome shotgun (WGS) entry which is preliminary data.</text>
</comment>
<feature type="compositionally biased region" description="Basic and acidic residues" evidence="1">
    <location>
        <begin position="324"/>
        <end position="343"/>
    </location>
</feature>
<accession>A0ABU3CM97</accession>
<evidence type="ECO:0000256" key="1">
    <source>
        <dbReference type="SAM" id="MobiDB-lite"/>
    </source>
</evidence>
<gene>
    <name evidence="2" type="ORF">RM545_12315</name>
</gene>
<dbReference type="RefSeq" id="WP_311495586.1">
    <property type="nucleotide sequence ID" value="NZ_JAVRHO010000017.1"/>
</dbReference>
<sequence>MYYSWHRYKTDCQFTKIILSLLLMIDGVKIRCVGTNSRDWENNPLLSFSTKVDEQTGEIKSDTKIAFYRGLYFFLIPSTIKDEVHCILRGSLPKYFNHGRDNAFDFTFQMLRESIFDIKNRFSIDPNTAIVQHFEYGVNIHTEKAPQTIIRGLRAFQSNCFTSLKVDEFFNGRQLNKQEYQYKVYDKGLQLRKKGKNFLRVELAVKSQKKAKRYGISVLADLCKMSNLEKIKPDLLKVWEEMIFYDSGMKWRLMNKKQKEKMLYYLDATNWEKFTRKQRFRAKNIFVQLRKEFCSSTTQEDLLQQLIIKLEELTAAKGNALRKLPEENETRKKERFTRLDKPVKRGQNQTQNSPEKKKGKSVKMKKPKCKTCGTDISHKRAGSIYCGKFCNNVQHAKNRKNRRHRRKAIELKNLNYLLKSIEDSEHKFKIFFIRHNKTYFSLYHQHNICLIKEDIQVVKRMEVYSDGDLTTLTSYRARRLLKVISQLNYKTQRKAS</sequence>
<evidence type="ECO:0000313" key="3">
    <source>
        <dbReference type="Proteomes" id="UP001245285"/>
    </source>
</evidence>
<proteinExistence type="predicted"/>
<organism evidence="2 3">
    <name type="scientific">Autumnicola lenta</name>
    <dbReference type="NCBI Taxonomy" id="3075593"/>
    <lineage>
        <taxon>Bacteria</taxon>
        <taxon>Pseudomonadati</taxon>
        <taxon>Bacteroidota</taxon>
        <taxon>Flavobacteriia</taxon>
        <taxon>Flavobacteriales</taxon>
        <taxon>Flavobacteriaceae</taxon>
        <taxon>Autumnicola</taxon>
    </lineage>
</organism>
<evidence type="ECO:0000313" key="2">
    <source>
        <dbReference type="EMBL" id="MDT0647477.1"/>
    </source>
</evidence>
<keyword evidence="3" id="KW-1185">Reference proteome</keyword>
<feature type="region of interest" description="Disordered" evidence="1">
    <location>
        <begin position="324"/>
        <end position="366"/>
    </location>
</feature>
<feature type="compositionally biased region" description="Basic residues" evidence="1">
    <location>
        <begin position="357"/>
        <end position="366"/>
    </location>
</feature>
<dbReference type="Proteomes" id="UP001245285">
    <property type="component" value="Unassembled WGS sequence"/>
</dbReference>
<protein>
    <submittedName>
        <fullName evidence="2">Uncharacterized protein</fullName>
    </submittedName>
</protein>